<organism evidence="1 2">
    <name type="scientific">Steinernema carpocapsae</name>
    <name type="common">Entomopathogenic nematode</name>
    <dbReference type="NCBI Taxonomy" id="34508"/>
    <lineage>
        <taxon>Eukaryota</taxon>
        <taxon>Metazoa</taxon>
        <taxon>Ecdysozoa</taxon>
        <taxon>Nematoda</taxon>
        <taxon>Chromadorea</taxon>
        <taxon>Rhabditida</taxon>
        <taxon>Tylenchina</taxon>
        <taxon>Panagrolaimomorpha</taxon>
        <taxon>Strongyloidoidea</taxon>
        <taxon>Steinernematidae</taxon>
        <taxon>Steinernema</taxon>
    </lineage>
</organism>
<accession>A0A4U5LY74</accession>
<dbReference type="EMBL" id="AZBU02000011">
    <property type="protein sequence ID" value="TKR61200.1"/>
    <property type="molecule type" value="Genomic_DNA"/>
</dbReference>
<comment type="caution">
    <text evidence="1">The sequence shown here is derived from an EMBL/GenBank/DDBJ whole genome shotgun (WGS) entry which is preliminary data.</text>
</comment>
<dbReference type="AlphaFoldDB" id="A0A4U5LY74"/>
<proteinExistence type="predicted"/>
<sequence length="123" mass="13388">MVVQTSAFAQACKHYFRTFLSSRAIILTDTSRPTPEGPQKHFQLSSSCAMPKIGIPTCEFAVARRDFAKLLCKPPFGSIDVKLNIDALLLPSGTLYTRIMPGDPDQPTTVTIRGKVTMAQAGT</sequence>
<reference evidence="1 2" key="1">
    <citation type="journal article" date="2015" name="Genome Biol.">
        <title>Comparative genomics of Steinernema reveals deeply conserved gene regulatory networks.</title>
        <authorList>
            <person name="Dillman A.R."/>
            <person name="Macchietto M."/>
            <person name="Porter C.F."/>
            <person name="Rogers A."/>
            <person name="Williams B."/>
            <person name="Antoshechkin I."/>
            <person name="Lee M.M."/>
            <person name="Goodwin Z."/>
            <person name="Lu X."/>
            <person name="Lewis E.E."/>
            <person name="Goodrich-Blair H."/>
            <person name="Stock S.P."/>
            <person name="Adams B.J."/>
            <person name="Sternberg P.W."/>
            <person name="Mortazavi A."/>
        </authorList>
    </citation>
    <scope>NUCLEOTIDE SEQUENCE [LARGE SCALE GENOMIC DNA]</scope>
    <source>
        <strain evidence="1 2">ALL</strain>
    </source>
</reference>
<dbReference type="Proteomes" id="UP000298663">
    <property type="component" value="Unassembled WGS sequence"/>
</dbReference>
<evidence type="ECO:0000313" key="2">
    <source>
        <dbReference type="Proteomes" id="UP000298663"/>
    </source>
</evidence>
<keyword evidence="2" id="KW-1185">Reference proteome</keyword>
<evidence type="ECO:0000313" key="1">
    <source>
        <dbReference type="EMBL" id="TKR61200.1"/>
    </source>
</evidence>
<reference evidence="1 2" key="2">
    <citation type="journal article" date="2019" name="G3 (Bethesda)">
        <title>Hybrid Assembly of the Genome of the Entomopathogenic Nematode Steinernema carpocapsae Identifies the X-Chromosome.</title>
        <authorList>
            <person name="Serra L."/>
            <person name="Macchietto M."/>
            <person name="Macias-Munoz A."/>
            <person name="McGill C.J."/>
            <person name="Rodriguez I.M."/>
            <person name="Rodriguez B."/>
            <person name="Murad R."/>
            <person name="Mortazavi A."/>
        </authorList>
    </citation>
    <scope>NUCLEOTIDE SEQUENCE [LARGE SCALE GENOMIC DNA]</scope>
    <source>
        <strain evidence="1 2">ALL</strain>
    </source>
</reference>
<protein>
    <submittedName>
        <fullName evidence="1">Uncharacterized protein</fullName>
    </submittedName>
</protein>
<name>A0A4U5LY74_STECR</name>
<gene>
    <name evidence="1" type="ORF">L596_028344</name>
</gene>